<dbReference type="InterPro" id="IPR017871">
    <property type="entry name" value="ABC_transporter-like_CS"/>
</dbReference>
<dbReference type="PROSITE" id="PS00211">
    <property type="entry name" value="ABC_TRANSPORTER_1"/>
    <property type="match status" value="1"/>
</dbReference>
<dbReference type="InterPro" id="IPR003593">
    <property type="entry name" value="AAA+_ATPase"/>
</dbReference>
<dbReference type="SUPFAM" id="SSF52540">
    <property type="entry name" value="P-loop containing nucleoside triphosphate hydrolases"/>
    <property type="match status" value="1"/>
</dbReference>
<evidence type="ECO:0000313" key="4">
    <source>
        <dbReference type="EMBL" id="GAA4823700.1"/>
    </source>
</evidence>
<keyword evidence="5" id="KW-1185">Reference proteome</keyword>
<dbReference type="Gene3D" id="3.40.50.300">
    <property type="entry name" value="P-loop containing nucleotide triphosphate hydrolases"/>
    <property type="match status" value="1"/>
</dbReference>
<dbReference type="InterPro" id="IPR027417">
    <property type="entry name" value="P-loop_NTPase"/>
</dbReference>
<reference evidence="5" key="1">
    <citation type="journal article" date="2019" name="Int. J. Syst. Evol. Microbiol.">
        <title>The Global Catalogue of Microorganisms (GCM) 10K type strain sequencing project: providing services to taxonomists for standard genome sequencing and annotation.</title>
        <authorList>
            <consortium name="The Broad Institute Genomics Platform"/>
            <consortium name="The Broad Institute Genome Sequencing Center for Infectious Disease"/>
            <person name="Wu L."/>
            <person name="Ma J."/>
        </authorList>
    </citation>
    <scope>NUCLEOTIDE SEQUENCE [LARGE SCALE GENOMIC DNA]</scope>
    <source>
        <strain evidence="5">JCM 18542</strain>
    </source>
</reference>
<evidence type="ECO:0000259" key="3">
    <source>
        <dbReference type="PROSITE" id="PS50893"/>
    </source>
</evidence>
<evidence type="ECO:0000256" key="2">
    <source>
        <dbReference type="ARBA" id="ARBA00022840"/>
    </source>
</evidence>
<keyword evidence="2 4" id="KW-0067">ATP-binding</keyword>
<evidence type="ECO:0000313" key="5">
    <source>
        <dbReference type="Proteomes" id="UP001500839"/>
    </source>
</evidence>
<dbReference type="GO" id="GO:0005524">
    <property type="term" value="F:ATP binding"/>
    <property type="evidence" value="ECO:0007669"/>
    <property type="project" value="UniProtKB-KW"/>
</dbReference>
<dbReference type="PROSITE" id="PS50893">
    <property type="entry name" value="ABC_TRANSPORTER_2"/>
    <property type="match status" value="1"/>
</dbReference>
<accession>A0ABP9D0H1</accession>
<dbReference type="PANTHER" id="PTHR42794">
    <property type="entry name" value="HEMIN IMPORT ATP-BINDING PROTEIN HMUV"/>
    <property type="match status" value="1"/>
</dbReference>
<dbReference type="PANTHER" id="PTHR42794:SF2">
    <property type="entry name" value="ABC TRANSPORTER ATP-BINDING PROTEIN"/>
    <property type="match status" value="1"/>
</dbReference>
<organism evidence="4 5">
    <name type="scientific">Tomitella cavernea</name>
    <dbReference type="NCBI Taxonomy" id="1387982"/>
    <lineage>
        <taxon>Bacteria</taxon>
        <taxon>Bacillati</taxon>
        <taxon>Actinomycetota</taxon>
        <taxon>Actinomycetes</taxon>
        <taxon>Mycobacteriales</taxon>
        <taxon>Tomitella</taxon>
    </lineage>
</organism>
<dbReference type="SMART" id="SM00382">
    <property type="entry name" value="AAA"/>
    <property type="match status" value="1"/>
</dbReference>
<dbReference type="InterPro" id="IPR003439">
    <property type="entry name" value="ABC_transporter-like_ATP-bd"/>
</dbReference>
<feature type="domain" description="ABC transporter" evidence="3">
    <location>
        <begin position="3"/>
        <end position="238"/>
    </location>
</feature>
<dbReference type="Pfam" id="PF00005">
    <property type="entry name" value="ABC_tran"/>
    <property type="match status" value="1"/>
</dbReference>
<gene>
    <name evidence="4" type="ORF">GCM10023353_35660</name>
</gene>
<comment type="caution">
    <text evidence="4">The sequence shown here is derived from an EMBL/GenBank/DDBJ whole genome shotgun (WGS) entry which is preliminary data.</text>
</comment>
<evidence type="ECO:0000256" key="1">
    <source>
        <dbReference type="ARBA" id="ARBA00022741"/>
    </source>
</evidence>
<proteinExistence type="predicted"/>
<name>A0ABP9D0H1_9ACTN</name>
<dbReference type="Proteomes" id="UP001500839">
    <property type="component" value="Unassembled WGS sequence"/>
</dbReference>
<protein>
    <submittedName>
        <fullName evidence="4">ABC transporter ATP-binding protein</fullName>
    </submittedName>
</protein>
<dbReference type="CDD" id="cd03214">
    <property type="entry name" value="ABC_Iron-Siderophores_B12_Hemin"/>
    <property type="match status" value="1"/>
</dbReference>
<keyword evidence="1" id="KW-0547">Nucleotide-binding</keyword>
<sequence>MLLTALGVTARLGGADVLRGVGITVAPGEVHGLVGPNGSGKTTLLRCCYRALEPSAGAVLVGGEDVRRMRRRSLAGLVGASTQEPPALGGLTVHESVRLGRTALRGWLEPMDGEDERIVDDAVAQVGLTGFAERDVTALSGGERQRVSIARALAQRPRVLLLDEPTNHLDLRHQLTVLELLRALAADGMAVVVTLHDLRWAVEYCDALTVLDIGEVRASGQPGDVLTPALLADVFGVDGAVRDGGGRRLLDVRGLAEGGARLDGDGTVMEAGL</sequence>
<dbReference type="EMBL" id="BAABKQ010000001">
    <property type="protein sequence ID" value="GAA4823700.1"/>
    <property type="molecule type" value="Genomic_DNA"/>
</dbReference>